<dbReference type="PROSITE" id="PS00198">
    <property type="entry name" value="4FE4S_FER_1"/>
    <property type="match status" value="1"/>
</dbReference>
<keyword evidence="3" id="KW-0408">Iron</keyword>
<evidence type="ECO:0000313" key="6">
    <source>
        <dbReference type="EMBL" id="HGK27717.1"/>
    </source>
</evidence>
<dbReference type="InterPro" id="IPR017896">
    <property type="entry name" value="4Fe4S_Fe-S-bd"/>
</dbReference>
<evidence type="ECO:0000256" key="2">
    <source>
        <dbReference type="ARBA" id="ARBA00022723"/>
    </source>
</evidence>
<dbReference type="GO" id="GO:0051539">
    <property type="term" value="F:4 iron, 4 sulfur cluster binding"/>
    <property type="evidence" value="ECO:0007669"/>
    <property type="project" value="UniProtKB-KW"/>
</dbReference>
<gene>
    <name evidence="6" type="ORF">ENS41_02040</name>
</gene>
<dbReference type="Gene3D" id="3.30.70.20">
    <property type="match status" value="1"/>
</dbReference>
<dbReference type="InterPro" id="IPR007160">
    <property type="entry name" value="DUF362"/>
</dbReference>
<dbReference type="SUPFAM" id="SSF54862">
    <property type="entry name" value="4Fe-4S ferredoxins"/>
    <property type="match status" value="1"/>
</dbReference>
<evidence type="ECO:0000256" key="4">
    <source>
        <dbReference type="ARBA" id="ARBA00023014"/>
    </source>
</evidence>
<accession>A0A7C4GD17</accession>
<evidence type="ECO:0000256" key="3">
    <source>
        <dbReference type="ARBA" id="ARBA00023004"/>
    </source>
</evidence>
<reference evidence="6" key="1">
    <citation type="journal article" date="2020" name="mSystems">
        <title>Genome- and Community-Level Interaction Insights into Carbon Utilization and Element Cycling Functions of Hydrothermarchaeota in Hydrothermal Sediment.</title>
        <authorList>
            <person name="Zhou Z."/>
            <person name="Liu Y."/>
            <person name="Xu W."/>
            <person name="Pan J."/>
            <person name="Luo Z.H."/>
            <person name="Li M."/>
        </authorList>
    </citation>
    <scope>NUCLEOTIDE SEQUENCE [LARGE SCALE GENOMIC DNA]</scope>
    <source>
        <strain evidence="6">SpSt-488</strain>
    </source>
</reference>
<comment type="caution">
    <text evidence="6">The sequence shown here is derived from an EMBL/GenBank/DDBJ whole genome shotgun (WGS) entry which is preliminary data.</text>
</comment>
<keyword evidence="1" id="KW-0004">4Fe-4S</keyword>
<dbReference type="GO" id="GO:0046872">
    <property type="term" value="F:metal ion binding"/>
    <property type="evidence" value="ECO:0007669"/>
    <property type="project" value="UniProtKB-KW"/>
</dbReference>
<name>A0A7C4GD17_UNCW3</name>
<feature type="domain" description="4Fe-4S ferredoxin-type" evidence="5">
    <location>
        <begin position="300"/>
        <end position="327"/>
    </location>
</feature>
<keyword evidence="4" id="KW-0411">Iron-sulfur</keyword>
<dbReference type="AlphaFoldDB" id="A0A7C4GD17"/>
<dbReference type="EMBL" id="DSUT01000038">
    <property type="protein sequence ID" value="HGK27717.1"/>
    <property type="molecule type" value="Genomic_DNA"/>
</dbReference>
<dbReference type="PANTHER" id="PTHR43687">
    <property type="entry name" value="ADENYLYLSULFATE REDUCTASE, BETA SUBUNIT"/>
    <property type="match status" value="1"/>
</dbReference>
<dbReference type="PROSITE" id="PS51379">
    <property type="entry name" value="4FE4S_FER_2"/>
    <property type="match status" value="2"/>
</dbReference>
<sequence length="375" mass="40968">MPQSARVLCRRVSDLRSAVEEALDFLGYEFADRRVWVKPNLLSPRPPEDSVTTDPELVRCVVEGLRRRGVGEAWVADNPGGALKGRVADFVARTGVPAAVGESFRDISATPVPVSLDSRFVSEVHFSRIITEVDVILNLPVFKTHALTLLTGAVKNLFGIIPGGQKGHLHTLAPDPVDFSELLIDIYRAVPVPVLTIVDALRGMDGQNGPSAGRVLAIGKLITGAHPVAVDSVLARMAGVAPERIPMLRIAAERGLGPVSPEEVEVLGDFERIRGFRLPSQRLHRVMSGMIRGVYSLMRRWPALRHTRCIRCRRCADNCPAQAIVMTPLPTIDRSKCIRCYCCVEICPVQALRVPGFWGGVGQNLLPRRPGRTPA</sequence>
<dbReference type="Pfam" id="PF12838">
    <property type="entry name" value="Fer4_7"/>
    <property type="match status" value="1"/>
</dbReference>
<evidence type="ECO:0000259" key="5">
    <source>
        <dbReference type="PROSITE" id="PS51379"/>
    </source>
</evidence>
<dbReference type="PANTHER" id="PTHR43687:SF1">
    <property type="entry name" value="FERREDOXIN III"/>
    <property type="match status" value="1"/>
</dbReference>
<dbReference type="InterPro" id="IPR050572">
    <property type="entry name" value="Fe-S_Ferredoxin"/>
</dbReference>
<proteinExistence type="predicted"/>
<feature type="domain" description="4Fe-4S ferredoxin-type" evidence="5">
    <location>
        <begin position="328"/>
        <end position="357"/>
    </location>
</feature>
<evidence type="ECO:0000256" key="1">
    <source>
        <dbReference type="ARBA" id="ARBA00022485"/>
    </source>
</evidence>
<dbReference type="InterPro" id="IPR017900">
    <property type="entry name" value="4Fe4S_Fe_S_CS"/>
</dbReference>
<protein>
    <submittedName>
        <fullName evidence="6">DUF362 domain-containing protein</fullName>
    </submittedName>
</protein>
<organism evidence="6">
    <name type="scientific">candidate division WOR-3 bacterium</name>
    <dbReference type="NCBI Taxonomy" id="2052148"/>
    <lineage>
        <taxon>Bacteria</taxon>
        <taxon>Bacteria division WOR-3</taxon>
    </lineage>
</organism>
<dbReference type="Pfam" id="PF04015">
    <property type="entry name" value="DUF362"/>
    <property type="match status" value="1"/>
</dbReference>
<keyword evidence="2" id="KW-0479">Metal-binding</keyword>